<dbReference type="AlphaFoldDB" id="X1GJA8"/>
<sequence>VYDNNKEEIRDKITKAIETEVEKKKTKNSKVY</sequence>
<evidence type="ECO:0000313" key="1">
    <source>
        <dbReference type="EMBL" id="GAH44930.1"/>
    </source>
</evidence>
<organism evidence="1">
    <name type="scientific">marine sediment metagenome</name>
    <dbReference type="NCBI Taxonomy" id="412755"/>
    <lineage>
        <taxon>unclassified sequences</taxon>
        <taxon>metagenomes</taxon>
        <taxon>ecological metagenomes</taxon>
    </lineage>
</organism>
<gene>
    <name evidence="1" type="ORF">S03H2_17055</name>
</gene>
<name>X1GJA8_9ZZZZ</name>
<reference evidence="1" key="1">
    <citation type="journal article" date="2014" name="Front. Microbiol.">
        <title>High frequency of phylogenetically diverse reductive dehalogenase-homologous genes in deep subseafloor sedimentary metagenomes.</title>
        <authorList>
            <person name="Kawai M."/>
            <person name="Futagami T."/>
            <person name="Toyoda A."/>
            <person name="Takaki Y."/>
            <person name="Nishi S."/>
            <person name="Hori S."/>
            <person name="Arai W."/>
            <person name="Tsubouchi T."/>
            <person name="Morono Y."/>
            <person name="Uchiyama I."/>
            <person name="Ito T."/>
            <person name="Fujiyama A."/>
            <person name="Inagaki F."/>
            <person name="Takami H."/>
        </authorList>
    </citation>
    <scope>NUCLEOTIDE SEQUENCE</scope>
    <source>
        <strain evidence="1">Expedition CK06-06</strain>
    </source>
</reference>
<protein>
    <submittedName>
        <fullName evidence="1">Uncharacterized protein</fullName>
    </submittedName>
</protein>
<dbReference type="EMBL" id="BARU01008767">
    <property type="protein sequence ID" value="GAH44930.1"/>
    <property type="molecule type" value="Genomic_DNA"/>
</dbReference>
<feature type="non-terminal residue" evidence="1">
    <location>
        <position position="1"/>
    </location>
</feature>
<comment type="caution">
    <text evidence="1">The sequence shown here is derived from an EMBL/GenBank/DDBJ whole genome shotgun (WGS) entry which is preliminary data.</text>
</comment>
<accession>X1GJA8</accession>
<proteinExistence type="predicted"/>